<feature type="domain" description="HTH cro/C1-type" evidence="2">
    <location>
        <begin position="15"/>
        <end position="75"/>
    </location>
</feature>
<accession>A0A2V5KC64</accession>
<comment type="caution">
    <text evidence="3">The sequence shown here is derived from an EMBL/GenBank/DDBJ whole genome shotgun (WGS) entry which is preliminary data.</text>
</comment>
<organism evidence="3 4">
    <name type="scientific">Paenibacillus flagellatus</name>
    <dbReference type="NCBI Taxonomy" id="2211139"/>
    <lineage>
        <taxon>Bacteria</taxon>
        <taxon>Bacillati</taxon>
        <taxon>Bacillota</taxon>
        <taxon>Bacilli</taxon>
        <taxon>Bacillales</taxon>
        <taxon>Paenibacillaceae</taxon>
        <taxon>Paenibacillus</taxon>
    </lineage>
</organism>
<dbReference type="InterPro" id="IPR011990">
    <property type="entry name" value="TPR-like_helical_dom_sf"/>
</dbReference>
<dbReference type="RefSeq" id="WP_110839324.1">
    <property type="nucleotide sequence ID" value="NZ_QJVJ01000003.1"/>
</dbReference>
<dbReference type="InterPro" id="IPR027417">
    <property type="entry name" value="P-loop_NTPase"/>
</dbReference>
<dbReference type="SUPFAM" id="SSF48452">
    <property type="entry name" value="TPR-like"/>
    <property type="match status" value="1"/>
</dbReference>
<keyword evidence="4" id="KW-1185">Reference proteome</keyword>
<proteinExistence type="predicted"/>
<dbReference type="SUPFAM" id="SSF52540">
    <property type="entry name" value="P-loop containing nucleoside triphosphate hydrolases"/>
    <property type="match status" value="1"/>
</dbReference>
<evidence type="ECO:0000256" key="1">
    <source>
        <dbReference type="SAM" id="MobiDB-lite"/>
    </source>
</evidence>
<dbReference type="CDD" id="cd00093">
    <property type="entry name" value="HTH_XRE"/>
    <property type="match status" value="1"/>
</dbReference>
<dbReference type="AlphaFoldDB" id="A0A2V5KC64"/>
<dbReference type="PROSITE" id="PS50943">
    <property type="entry name" value="HTH_CROC1"/>
    <property type="match status" value="1"/>
</dbReference>
<protein>
    <recommendedName>
        <fullName evidence="2">HTH cro/C1-type domain-containing protein</fullName>
    </recommendedName>
</protein>
<dbReference type="Gene3D" id="3.40.50.300">
    <property type="entry name" value="P-loop containing nucleotide triphosphate hydrolases"/>
    <property type="match status" value="1"/>
</dbReference>
<evidence type="ECO:0000313" key="4">
    <source>
        <dbReference type="Proteomes" id="UP000247476"/>
    </source>
</evidence>
<dbReference type="GO" id="GO:0003677">
    <property type="term" value="F:DNA binding"/>
    <property type="evidence" value="ECO:0007669"/>
    <property type="project" value="InterPro"/>
</dbReference>
<dbReference type="Gene3D" id="1.25.40.10">
    <property type="entry name" value="Tetratricopeptide repeat domain"/>
    <property type="match status" value="1"/>
</dbReference>
<dbReference type="SUPFAM" id="SSF47413">
    <property type="entry name" value="lambda repressor-like DNA-binding domains"/>
    <property type="match status" value="1"/>
</dbReference>
<dbReference type="SMART" id="SM00530">
    <property type="entry name" value="HTH_XRE"/>
    <property type="match status" value="1"/>
</dbReference>
<dbReference type="Proteomes" id="UP000247476">
    <property type="component" value="Unassembled WGS sequence"/>
</dbReference>
<dbReference type="OrthoDB" id="9811542at2"/>
<evidence type="ECO:0000259" key="2">
    <source>
        <dbReference type="PROSITE" id="PS50943"/>
    </source>
</evidence>
<dbReference type="Pfam" id="PF01381">
    <property type="entry name" value="HTH_3"/>
    <property type="match status" value="1"/>
</dbReference>
<name>A0A2V5KC64_9BACL</name>
<sequence>MAGNPTERVWPEEIIRKLRQRPGPAGKAKLRQIDLAKRIGVETRTIQQWENGERLPSAHNLQLLIQLFVVEQKFLRGSERAEAQLLWETVRRFHDDRSGNNRMYPLFDEQWFEAILADASAGSDSSVLSGFRPEGSPVHRTDESPRNATAPYGTTNLPSRMSSFIGRLEQIGEIRQWLADSPLVTLAGPGGSGKTRLAYKVASDACLSYPDGVWLFELASAMDTLSALRTITSVLDVKEQKERPLIECLLDHIRNKCMLLVFDNCEHLIAFCSSLIERLLSASPRVGILATSQEPLNIGLERVWRIPPLTFPTDNELRDHIGHDAILSCESVQLFIERATAVSPTFRVTGEDVKIVGRICKRLEGIPLSIELAAARTNVLSIEQIDERLSDMFAVLTAGKRTAAPRHQSLRATLEWSFALLTEQERQLLRKLSAFTGGFELEAVEHICTDEESNPSLGQFDRQETLNLVASLYNKSFLSVDSASSGPRRRFAMIEAIKQFGCEQWERYSTDEERERMIRRFVEHYCRFVERAERGFRSRDRDAAFVAIRREYANIRSALRIACDHPREAGAAIRMASCLYYYWLHEGTLQEGCAQLQTALSKHSQASVQEHVVKAKHGLSVLLWVMGEVEKAEDLARQSADEARKLGHPALLASQLRMLAQLASRSGLADEAIRLAEESVLHARDSGDDWSLASSLSCLSNILVVQQLWERAEPLLAESAMLFEKVTDDLELSGPLRALGYIALNRRKPKEALALFKRSIAICQTYQGTWFLDRGVEGLVSSLCGLEEYQAAATLIGVSEKLRAKLGSAAQPKFQLIYEQAKRTCRLECGDEPFNEAIAIGRGMTREQAVSYALEV</sequence>
<dbReference type="EMBL" id="QJVJ01000003">
    <property type="protein sequence ID" value="PYI55523.1"/>
    <property type="molecule type" value="Genomic_DNA"/>
</dbReference>
<evidence type="ECO:0000313" key="3">
    <source>
        <dbReference type="EMBL" id="PYI55523.1"/>
    </source>
</evidence>
<dbReference type="Gene3D" id="1.10.260.40">
    <property type="entry name" value="lambda repressor-like DNA-binding domains"/>
    <property type="match status" value="1"/>
</dbReference>
<reference evidence="3 4" key="1">
    <citation type="submission" date="2018-05" db="EMBL/GenBank/DDBJ databases">
        <title>Paenibacillus flagellatus sp. nov., isolated from selenium mineral soil.</title>
        <authorList>
            <person name="Dai X."/>
        </authorList>
    </citation>
    <scope>NUCLEOTIDE SEQUENCE [LARGE SCALE GENOMIC DNA]</scope>
    <source>
        <strain evidence="3 4">DXL2</strain>
    </source>
</reference>
<feature type="region of interest" description="Disordered" evidence="1">
    <location>
        <begin position="127"/>
        <end position="153"/>
    </location>
</feature>
<gene>
    <name evidence="3" type="ORF">DLM86_07260</name>
</gene>
<dbReference type="InterPro" id="IPR001387">
    <property type="entry name" value="Cro/C1-type_HTH"/>
</dbReference>
<dbReference type="InterPro" id="IPR010982">
    <property type="entry name" value="Lambda_DNA-bd_dom_sf"/>
</dbReference>
<dbReference type="PANTHER" id="PTHR47691">
    <property type="entry name" value="REGULATOR-RELATED"/>
    <property type="match status" value="1"/>
</dbReference>
<dbReference type="PANTHER" id="PTHR47691:SF3">
    <property type="entry name" value="HTH-TYPE TRANSCRIPTIONAL REGULATOR RV0890C-RELATED"/>
    <property type="match status" value="1"/>
</dbReference>